<protein>
    <submittedName>
        <fullName evidence="2">Uncharacterized protein</fullName>
    </submittedName>
</protein>
<comment type="caution">
    <text evidence="2">The sequence shown here is derived from an EMBL/GenBank/DDBJ whole genome shotgun (WGS) entry which is preliminary data.</text>
</comment>
<keyword evidence="1" id="KW-0732">Signal</keyword>
<evidence type="ECO:0000313" key="3">
    <source>
        <dbReference type="Proteomes" id="UP001054837"/>
    </source>
</evidence>
<gene>
    <name evidence="2" type="primary">AVEN_184515_1</name>
    <name evidence="2" type="ORF">CDAR_427301</name>
</gene>
<sequence length="226" mass="26280">MFISAVLILGVWQGALATDNVCEDVMETCSNFFGISLDDLPETESDIESLCPNALQHLDCIKDFEDQCGIENVRIYGYSREKIDRLIDLTNDICQKDSQLHIDLVENLDCLKIQVDKIGSIRNKIMDRVEKTENYIQEMEKEDSEIDVWFNYQCLFSAMEYVHFDYEILDNCGKRADDASKQIIMRAELFDEICPKEFREGSAELLKTLELEMEEERDVRNMLLNN</sequence>
<feature type="signal peptide" evidence="1">
    <location>
        <begin position="1"/>
        <end position="17"/>
    </location>
</feature>
<reference evidence="2 3" key="1">
    <citation type="submission" date="2021-06" db="EMBL/GenBank/DDBJ databases">
        <title>Caerostris darwini draft genome.</title>
        <authorList>
            <person name="Kono N."/>
            <person name="Arakawa K."/>
        </authorList>
    </citation>
    <scope>NUCLEOTIDE SEQUENCE [LARGE SCALE GENOMIC DNA]</scope>
</reference>
<dbReference type="AlphaFoldDB" id="A0AAV4PII8"/>
<accession>A0AAV4PII8</accession>
<feature type="chain" id="PRO_5043932509" evidence="1">
    <location>
        <begin position="18"/>
        <end position="226"/>
    </location>
</feature>
<evidence type="ECO:0000256" key="1">
    <source>
        <dbReference type="SAM" id="SignalP"/>
    </source>
</evidence>
<dbReference type="Proteomes" id="UP001054837">
    <property type="component" value="Unassembled WGS sequence"/>
</dbReference>
<evidence type="ECO:0000313" key="2">
    <source>
        <dbReference type="EMBL" id="GIX97322.1"/>
    </source>
</evidence>
<name>A0AAV4PII8_9ARAC</name>
<dbReference type="EMBL" id="BPLQ01003027">
    <property type="protein sequence ID" value="GIX97322.1"/>
    <property type="molecule type" value="Genomic_DNA"/>
</dbReference>
<organism evidence="2 3">
    <name type="scientific">Caerostris darwini</name>
    <dbReference type="NCBI Taxonomy" id="1538125"/>
    <lineage>
        <taxon>Eukaryota</taxon>
        <taxon>Metazoa</taxon>
        <taxon>Ecdysozoa</taxon>
        <taxon>Arthropoda</taxon>
        <taxon>Chelicerata</taxon>
        <taxon>Arachnida</taxon>
        <taxon>Araneae</taxon>
        <taxon>Araneomorphae</taxon>
        <taxon>Entelegynae</taxon>
        <taxon>Araneoidea</taxon>
        <taxon>Araneidae</taxon>
        <taxon>Caerostris</taxon>
    </lineage>
</organism>
<proteinExistence type="predicted"/>
<keyword evidence="3" id="KW-1185">Reference proteome</keyword>